<name>A0A915JSZ4_ROMCU</name>
<organism evidence="2 3">
    <name type="scientific">Romanomermis culicivorax</name>
    <name type="common">Nematode worm</name>
    <dbReference type="NCBI Taxonomy" id="13658"/>
    <lineage>
        <taxon>Eukaryota</taxon>
        <taxon>Metazoa</taxon>
        <taxon>Ecdysozoa</taxon>
        <taxon>Nematoda</taxon>
        <taxon>Enoplea</taxon>
        <taxon>Dorylaimia</taxon>
        <taxon>Mermithida</taxon>
        <taxon>Mermithoidea</taxon>
        <taxon>Mermithidae</taxon>
        <taxon>Romanomermis</taxon>
    </lineage>
</organism>
<dbReference type="Proteomes" id="UP000887565">
    <property type="component" value="Unplaced"/>
</dbReference>
<dbReference type="WBParaSite" id="nRc.2.0.1.t29238-RA">
    <property type="protein sequence ID" value="nRc.2.0.1.t29238-RA"/>
    <property type="gene ID" value="nRc.2.0.1.g29238"/>
</dbReference>
<feature type="signal peptide" evidence="1">
    <location>
        <begin position="1"/>
        <end position="21"/>
    </location>
</feature>
<feature type="chain" id="PRO_5037572582" evidence="1">
    <location>
        <begin position="22"/>
        <end position="65"/>
    </location>
</feature>
<proteinExistence type="predicted"/>
<reference evidence="3" key="1">
    <citation type="submission" date="2022-11" db="UniProtKB">
        <authorList>
            <consortium name="WormBaseParasite"/>
        </authorList>
    </citation>
    <scope>IDENTIFICATION</scope>
</reference>
<protein>
    <submittedName>
        <fullName evidence="3">Uncharacterized protein</fullName>
    </submittedName>
</protein>
<keyword evidence="1" id="KW-0732">Signal</keyword>
<sequence>MLIKFIFVLWLFAIPFHEGISSNIRIIEDCNYDGNDISNVHTFHLGSNFLLAETRMFFEVCVEKR</sequence>
<evidence type="ECO:0000256" key="1">
    <source>
        <dbReference type="SAM" id="SignalP"/>
    </source>
</evidence>
<dbReference type="AlphaFoldDB" id="A0A915JSZ4"/>
<evidence type="ECO:0000313" key="3">
    <source>
        <dbReference type="WBParaSite" id="nRc.2.0.1.t29238-RA"/>
    </source>
</evidence>
<evidence type="ECO:0000313" key="2">
    <source>
        <dbReference type="Proteomes" id="UP000887565"/>
    </source>
</evidence>
<keyword evidence="2" id="KW-1185">Reference proteome</keyword>
<accession>A0A915JSZ4</accession>